<evidence type="ECO:0000256" key="1">
    <source>
        <dbReference type="SAM" id="MobiDB-lite"/>
    </source>
</evidence>
<evidence type="ECO:0000313" key="4">
    <source>
        <dbReference type="WBParaSite" id="PDA_v2.g6021.t1"/>
    </source>
</evidence>
<dbReference type="PROSITE" id="PS50003">
    <property type="entry name" value="PH_DOMAIN"/>
    <property type="match status" value="1"/>
</dbReference>
<dbReference type="InterPro" id="IPR001849">
    <property type="entry name" value="PH_domain"/>
</dbReference>
<keyword evidence="3" id="KW-1185">Reference proteome</keyword>
<feature type="region of interest" description="Disordered" evidence="1">
    <location>
        <begin position="199"/>
        <end position="218"/>
    </location>
</feature>
<dbReference type="WBParaSite" id="PDA_v2.g6021.t1">
    <property type="protein sequence ID" value="PDA_v2.g6021.t1"/>
    <property type="gene ID" value="PDA_v2.g6021"/>
</dbReference>
<dbReference type="SMART" id="SM00233">
    <property type="entry name" value="PH"/>
    <property type="match status" value="1"/>
</dbReference>
<dbReference type="Pfam" id="PF00169">
    <property type="entry name" value="PH"/>
    <property type="match status" value="1"/>
</dbReference>
<dbReference type="Gene3D" id="2.30.29.30">
    <property type="entry name" value="Pleckstrin-homology domain (PH domain)/Phosphotyrosine-binding domain (PTB)"/>
    <property type="match status" value="1"/>
</dbReference>
<reference evidence="4" key="1">
    <citation type="submission" date="2022-11" db="UniProtKB">
        <authorList>
            <consortium name="WormBaseParasite"/>
        </authorList>
    </citation>
    <scope>IDENTIFICATION</scope>
</reference>
<accession>A0A914QQ78</accession>
<dbReference type="SUPFAM" id="SSF50729">
    <property type="entry name" value="PH domain-like"/>
    <property type="match status" value="1"/>
</dbReference>
<feature type="domain" description="PH" evidence="2">
    <location>
        <begin position="16"/>
        <end position="118"/>
    </location>
</feature>
<name>A0A914QQ78_9BILA</name>
<sequence length="264" mass="30453">MTSQTSTIVSGKSEEWFSLEGYLSLKWHGAFNFLHSKKKFYFGLDEFENRLVYYKDKNDFNKRANRVGVILLKNSACTVADNNPKGFIIHADDKKYELEADNDGCASCWLQALQHRKDINDNNVRDASLPNIIWSNIRRRRSRSGSSGSDEERSDQIHTMQKPRKIINRKSKSFKYIKPPQFMPSVDASKLRRMKSDNPEMPKMIRRGGSTTSTQSIDEAEIKPSKISIPPSPLPTAIRKKSAPLWLNDYVTSWIHEQHQTEAW</sequence>
<organism evidence="3 4">
    <name type="scientific">Panagrolaimus davidi</name>
    <dbReference type="NCBI Taxonomy" id="227884"/>
    <lineage>
        <taxon>Eukaryota</taxon>
        <taxon>Metazoa</taxon>
        <taxon>Ecdysozoa</taxon>
        <taxon>Nematoda</taxon>
        <taxon>Chromadorea</taxon>
        <taxon>Rhabditida</taxon>
        <taxon>Tylenchina</taxon>
        <taxon>Panagrolaimomorpha</taxon>
        <taxon>Panagrolaimoidea</taxon>
        <taxon>Panagrolaimidae</taxon>
        <taxon>Panagrolaimus</taxon>
    </lineage>
</organism>
<dbReference type="AlphaFoldDB" id="A0A914QQ78"/>
<evidence type="ECO:0000259" key="2">
    <source>
        <dbReference type="PROSITE" id="PS50003"/>
    </source>
</evidence>
<evidence type="ECO:0000313" key="3">
    <source>
        <dbReference type="Proteomes" id="UP000887578"/>
    </source>
</evidence>
<feature type="region of interest" description="Disordered" evidence="1">
    <location>
        <begin position="139"/>
        <end position="165"/>
    </location>
</feature>
<dbReference type="InterPro" id="IPR011993">
    <property type="entry name" value="PH-like_dom_sf"/>
</dbReference>
<proteinExistence type="predicted"/>
<dbReference type="Proteomes" id="UP000887578">
    <property type="component" value="Unplaced"/>
</dbReference>
<protein>
    <submittedName>
        <fullName evidence="4">PH domain-containing protein</fullName>
    </submittedName>
</protein>